<dbReference type="EMBL" id="PXXO01000020">
    <property type="protein sequence ID" value="PSJ03575.1"/>
    <property type="molecule type" value="Genomic_DNA"/>
</dbReference>
<dbReference type="InterPro" id="IPR036249">
    <property type="entry name" value="Thioredoxin-like_sf"/>
</dbReference>
<dbReference type="GO" id="GO:0048038">
    <property type="term" value="F:quinone binding"/>
    <property type="evidence" value="ECO:0007669"/>
    <property type="project" value="UniProtKB-KW"/>
</dbReference>
<evidence type="ECO:0000259" key="11">
    <source>
        <dbReference type="SMART" id="SM00756"/>
    </source>
</evidence>
<dbReference type="InterPro" id="IPR012932">
    <property type="entry name" value="VKOR"/>
</dbReference>
<dbReference type="PANTHER" id="PTHR34573">
    <property type="entry name" value="VKC DOMAIN-CONTAINING PROTEIN"/>
    <property type="match status" value="1"/>
</dbReference>
<dbReference type="SUPFAM" id="SSF52833">
    <property type="entry name" value="Thioredoxin-like"/>
    <property type="match status" value="1"/>
</dbReference>
<evidence type="ECO:0000256" key="3">
    <source>
        <dbReference type="ARBA" id="ARBA00022692"/>
    </source>
</evidence>
<dbReference type="SMART" id="SM00756">
    <property type="entry name" value="VKc"/>
    <property type="match status" value="1"/>
</dbReference>
<feature type="transmembrane region" description="Helical" evidence="10">
    <location>
        <begin position="53"/>
        <end position="72"/>
    </location>
</feature>
<proteinExistence type="inferred from homology"/>
<feature type="domain" description="Vitamin K epoxide reductase" evidence="11">
    <location>
        <begin position="1"/>
        <end position="135"/>
    </location>
</feature>
<evidence type="ECO:0000313" key="13">
    <source>
        <dbReference type="Proteomes" id="UP000243002"/>
    </source>
</evidence>
<reference evidence="12 13" key="1">
    <citation type="journal article" date="2018" name="Environ. Microbiol.">
        <title>Ecological and genomic features of two widespread freshwater picocyanobacteria.</title>
        <authorList>
            <person name="Cabello-Yeves P.J."/>
            <person name="Picazo A."/>
            <person name="Camacho A."/>
            <person name="Callieri C."/>
            <person name="Rosselli R."/>
            <person name="Roda-Garcia J.J."/>
            <person name="Coutinho F.H."/>
            <person name="Rodriguez-Valera F."/>
        </authorList>
    </citation>
    <scope>NUCLEOTIDE SEQUENCE [LARGE SCALE GENOMIC DNA]</scope>
    <source>
        <strain evidence="12 13">Tous</strain>
    </source>
</reference>
<comment type="subcellular location">
    <subcellularLocation>
        <location evidence="1">Membrane</location>
        <topology evidence="1">Multi-pass membrane protein</topology>
    </subcellularLocation>
</comment>
<keyword evidence="3 10" id="KW-0812">Transmembrane</keyword>
<keyword evidence="13" id="KW-1185">Reference proteome</keyword>
<dbReference type="AlphaFoldDB" id="A0A2P7MQY3"/>
<gene>
    <name evidence="12" type="ORF">C7K55_12690</name>
</gene>
<evidence type="ECO:0000313" key="12">
    <source>
        <dbReference type="EMBL" id="PSJ03575.1"/>
    </source>
</evidence>
<evidence type="ECO:0000256" key="9">
    <source>
        <dbReference type="ARBA" id="ARBA00023284"/>
    </source>
</evidence>
<evidence type="ECO:0000256" key="8">
    <source>
        <dbReference type="ARBA" id="ARBA00023157"/>
    </source>
</evidence>
<dbReference type="InterPro" id="IPR038354">
    <property type="entry name" value="VKOR_sf"/>
</dbReference>
<dbReference type="Proteomes" id="UP000243002">
    <property type="component" value="Unassembled WGS sequence"/>
</dbReference>
<feature type="transmembrane region" description="Helical" evidence="10">
    <location>
        <begin position="84"/>
        <end position="104"/>
    </location>
</feature>
<dbReference type="GO" id="GO:0016491">
    <property type="term" value="F:oxidoreductase activity"/>
    <property type="evidence" value="ECO:0007669"/>
    <property type="project" value="UniProtKB-KW"/>
</dbReference>
<dbReference type="PANTHER" id="PTHR34573:SF1">
    <property type="entry name" value="VITAMIN K EPOXIDE REDUCTASE DOMAIN-CONTAINING PROTEIN"/>
    <property type="match status" value="1"/>
</dbReference>
<dbReference type="Pfam" id="PF07884">
    <property type="entry name" value="VKOR"/>
    <property type="match status" value="1"/>
</dbReference>
<comment type="caution">
    <text evidence="12">The sequence shown here is derived from an EMBL/GenBank/DDBJ whole genome shotgun (WGS) entry which is preliminary data.</text>
</comment>
<keyword evidence="9" id="KW-0676">Redox-active center</keyword>
<feature type="transmembrane region" description="Helical" evidence="10">
    <location>
        <begin position="143"/>
        <end position="163"/>
    </location>
</feature>
<organism evidence="12 13">
    <name type="scientific">Cyanobium usitatum str. Tous</name>
    <dbReference type="NCBI Taxonomy" id="2116684"/>
    <lineage>
        <taxon>Bacteria</taxon>
        <taxon>Bacillati</taxon>
        <taxon>Cyanobacteriota</taxon>
        <taxon>Cyanophyceae</taxon>
        <taxon>Synechococcales</taxon>
        <taxon>Prochlorococcaceae</taxon>
        <taxon>Cyanobium</taxon>
    </lineage>
</organism>
<evidence type="ECO:0000256" key="1">
    <source>
        <dbReference type="ARBA" id="ARBA00004141"/>
    </source>
</evidence>
<evidence type="ECO:0000256" key="6">
    <source>
        <dbReference type="ARBA" id="ARBA00023002"/>
    </source>
</evidence>
<keyword evidence="4" id="KW-0874">Quinone</keyword>
<evidence type="ECO:0000256" key="5">
    <source>
        <dbReference type="ARBA" id="ARBA00022989"/>
    </source>
</evidence>
<dbReference type="InterPro" id="IPR044698">
    <property type="entry name" value="VKOR/LTO1"/>
</dbReference>
<comment type="similarity">
    <text evidence="2">Belongs to the VKOR family.</text>
</comment>
<feature type="transmembrane region" description="Helical" evidence="10">
    <location>
        <begin position="110"/>
        <end position="131"/>
    </location>
</feature>
<evidence type="ECO:0000256" key="2">
    <source>
        <dbReference type="ARBA" id="ARBA00006214"/>
    </source>
</evidence>
<dbReference type="OrthoDB" id="185994at2"/>
<keyword evidence="6" id="KW-0560">Oxidoreductase</keyword>
<protein>
    <submittedName>
        <fullName evidence="12">Thioredoxin</fullName>
    </submittedName>
</protein>
<evidence type="ECO:0000256" key="4">
    <source>
        <dbReference type="ARBA" id="ARBA00022719"/>
    </source>
</evidence>
<evidence type="ECO:0000256" key="10">
    <source>
        <dbReference type="SAM" id="Phobius"/>
    </source>
</evidence>
<keyword evidence="8" id="KW-1015">Disulfide bond</keyword>
<name>A0A2P7MQY3_9CYAN</name>
<keyword evidence="5 10" id="KW-1133">Transmembrane helix</keyword>
<sequence>MAVLATIGAIDTGAITLKRWGLLGPLSCPGGAEGCDKVLNSAWGSIFGQPLSLFGWLAYGAVLLLAVLPLVLRGDSRAALAQRSWWALLLLSTGMAVFSLLLMGVMVLKIQAFCFFCVLSATLSLSLLVISLVGGEWEDRGQLVFRAVIVALLVGMVGLGWAASVDRPAAVRGAGVPPLVVATSSPEAIALAEHLSRTGAVMYTAYWCPHCHEQKELFGKEASAKLGLVECAADGQNSQKSLCDTKAIEGFPTWEINGKLDSGVKSLADLGRLSGYAGPVP</sequence>
<dbReference type="GO" id="GO:0016020">
    <property type="term" value="C:membrane"/>
    <property type="evidence" value="ECO:0007669"/>
    <property type="project" value="UniProtKB-SubCell"/>
</dbReference>
<dbReference type="CDD" id="cd12916">
    <property type="entry name" value="VKOR_1"/>
    <property type="match status" value="1"/>
</dbReference>
<accession>A0A2P7MQY3</accession>
<dbReference type="Gene3D" id="3.40.30.10">
    <property type="entry name" value="Glutaredoxin"/>
    <property type="match status" value="1"/>
</dbReference>
<keyword evidence="7 10" id="KW-0472">Membrane</keyword>
<evidence type="ECO:0000256" key="7">
    <source>
        <dbReference type="ARBA" id="ARBA00023136"/>
    </source>
</evidence>
<dbReference type="Gene3D" id="1.20.1440.130">
    <property type="entry name" value="VKOR domain"/>
    <property type="match status" value="1"/>
</dbReference>